<dbReference type="Proteomes" id="UP000240608">
    <property type="component" value="Unassembled WGS sequence"/>
</dbReference>
<dbReference type="Pfam" id="PF03480">
    <property type="entry name" value="DctP"/>
    <property type="match status" value="1"/>
</dbReference>
<dbReference type="InterPro" id="IPR018389">
    <property type="entry name" value="DctP_fam"/>
</dbReference>
<dbReference type="PIRSF" id="PIRSF006470">
    <property type="entry name" value="DctB"/>
    <property type="match status" value="1"/>
</dbReference>
<comment type="caution">
    <text evidence="2">The sequence shown here is derived from an EMBL/GenBank/DDBJ whole genome shotgun (WGS) entry which is preliminary data.</text>
</comment>
<dbReference type="Gene3D" id="3.40.190.170">
    <property type="entry name" value="Bacterial extracellular solute-binding protein, family 7"/>
    <property type="match status" value="1"/>
</dbReference>
<reference evidence="2 3" key="1">
    <citation type="submission" date="2018-03" db="EMBL/GenBank/DDBJ databases">
        <title>Cross-interface Injection: A General Nanoliter Liquid Handling Method Applied to Single Cells Genome Amplification Automated Nanoliter Liquid Handling Applied to Single Cell Multiple Displacement Amplification.</title>
        <authorList>
            <person name="Yun J."/>
            <person name="Xu P."/>
            <person name="Xu J."/>
            <person name="Dai X."/>
            <person name="Wang Y."/>
            <person name="Zheng X."/>
            <person name="Cao C."/>
            <person name="Yi Q."/>
            <person name="Zhu Y."/>
            <person name="Wang L."/>
            <person name="Dong Z."/>
            <person name="Huang Y."/>
            <person name="Huang L."/>
            <person name="Du W."/>
        </authorList>
    </citation>
    <scope>NUCLEOTIDE SEQUENCE [LARGE SCALE GENOMIC DNA]</scope>
    <source>
        <strain evidence="2 3">Z-D1-2</strain>
    </source>
</reference>
<dbReference type="GO" id="GO:0055085">
    <property type="term" value="P:transmembrane transport"/>
    <property type="evidence" value="ECO:0007669"/>
    <property type="project" value="InterPro"/>
</dbReference>
<dbReference type="SUPFAM" id="SSF53850">
    <property type="entry name" value="Periplasmic binding protein-like II"/>
    <property type="match status" value="1"/>
</dbReference>
<gene>
    <name evidence="2" type="ORF">C9994_04555</name>
</gene>
<dbReference type="NCBIfam" id="NF037995">
    <property type="entry name" value="TRAP_S1"/>
    <property type="match status" value="1"/>
</dbReference>
<dbReference type="EMBL" id="PYVU01000026">
    <property type="protein sequence ID" value="PTB97053.1"/>
    <property type="molecule type" value="Genomic_DNA"/>
</dbReference>
<dbReference type="InterPro" id="IPR038404">
    <property type="entry name" value="TRAP_DctP_sf"/>
</dbReference>
<evidence type="ECO:0000313" key="2">
    <source>
        <dbReference type="EMBL" id="PTB97053.1"/>
    </source>
</evidence>
<dbReference type="InterPro" id="IPR004682">
    <property type="entry name" value="TRAP_DctP"/>
</dbReference>
<protein>
    <submittedName>
        <fullName evidence="2">TRAP transporter substrate-binding protein DctP</fullName>
    </submittedName>
</protein>
<proteinExistence type="predicted"/>
<accession>A0A2T4DTC6</accession>
<dbReference type="CDD" id="cd13671">
    <property type="entry name" value="PBP2_TRAP_SBP_like_3"/>
    <property type="match status" value="1"/>
</dbReference>
<dbReference type="GO" id="GO:0030246">
    <property type="term" value="F:carbohydrate binding"/>
    <property type="evidence" value="ECO:0007669"/>
    <property type="project" value="TreeGrafter"/>
</dbReference>
<organism evidence="2 3">
    <name type="scientific">Marivirga lumbricoides</name>
    <dbReference type="NCBI Taxonomy" id="1046115"/>
    <lineage>
        <taxon>Bacteria</taxon>
        <taxon>Pseudomonadati</taxon>
        <taxon>Bacteroidota</taxon>
        <taxon>Cytophagia</taxon>
        <taxon>Cytophagales</taxon>
        <taxon>Marivirgaceae</taxon>
        <taxon>Marivirga</taxon>
    </lineage>
</organism>
<dbReference type="NCBIfam" id="TIGR00787">
    <property type="entry name" value="dctP"/>
    <property type="match status" value="1"/>
</dbReference>
<dbReference type="GO" id="GO:0030288">
    <property type="term" value="C:outer membrane-bounded periplasmic space"/>
    <property type="evidence" value="ECO:0007669"/>
    <property type="project" value="InterPro"/>
</dbReference>
<keyword evidence="1" id="KW-0732">Signal</keyword>
<dbReference type="AlphaFoldDB" id="A0A2T4DTC6"/>
<sequence length="330" mass="37630">MKFLKSMQILRFSFLFLLLCFSCKEEGKVKTIKLAHSLSEAHPVHQAMVFMAGEVLKNSKGRLQLEIYPGSQLGSEQQCLELLQIGSLGMTKVSAAVMENFSPSLKVFGFPYLFRNDEHRFSVYDGPIGQQLLKEGQQYWLRGLAYFDAGNRSFYTKDKQIKEPKDLEGLKIRVMQSPTAIELVKSFGGSPTPISWGELYTALQQGVVDGAENNLPSFYSSRHYEVSQFLTVNEHSSIPDILVISTIIWDDLSDDERAWLMDAVEEATIYQRKLWKKAEEEALFEVKKAGVTVYYPDKDLFETLSSGMVKQLQKTDPEMYELIKEIKNVE</sequence>
<dbReference type="PANTHER" id="PTHR33376:SF2">
    <property type="entry name" value="DICARBOXYLATE-BINDING PERIPLASMIC PROTEIN"/>
    <property type="match status" value="1"/>
</dbReference>
<name>A0A2T4DTC6_9BACT</name>
<evidence type="ECO:0000256" key="1">
    <source>
        <dbReference type="ARBA" id="ARBA00022729"/>
    </source>
</evidence>
<dbReference type="PANTHER" id="PTHR33376">
    <property type="match status" value="1"/>
</dbReference>
<evidence type="ECO:0000313" key="3">
    <source>
        <dbReference type="Proteomes" id="UP000240608"/>
    </source>
</evidence>